<feature type="compositionally biased region" description="Polar residues" evidence="1">
    <location>
        <begin position="195"/>
        <end position="207"/>
    </location>
</feature>
<dbReference type="EMBL" id="KZ819335">
    <property type="protein sequence ID" value="PWN18668.1"/>
    <property type="molecule type" value="Genomic_DNA"/>
</dbReference>
<organism evidence="2 3">
    <name type="scientific">Pseudomicrostroma glucosiphilum</name>
    <dbReference type="NCBI Taxonomy" id="1684307"/>
    <lineage>
        <taxon>Eukaryota</taxon>
        <taxon>Fungi</taxon>
        <taxon>Dikarya</taxon>
        <taxon>Basidiomycota</taxon>
        <taxon>Ustilaginomycotina</taxon>
        <taxon>Exobasidiomycetes</taxon>
        <taxon>Microstromatales</taxon>
        <taxon>Microstromatales incertae sedis</taxon>
        <taxon>Pseudomicrostroma</taxon>
    </lineage>
</organism>
<feature type="region of interest" description="Disordered" evidence="1">
    <location>
        <begin position="289"/>
        <end position="384"/>
    </location>
</feature>
<feature type="compositionally biased region" description="Polar residues" evidence="1">
    <location>
        <begin position="813"/>
        <end position="833"/>
    </location>
</feature>
<feature type="region of interest" description="Disordered" evidence="1">
    <location>
        <begin position="96"/>
        <end position="164"/>
    </location>
</feature>
<feature type="region of interest" description="Disordered" evidence="1">
    <location>
        <begin position="479"/>
        <end position="869"/>
    </location>
</feature>
<feature type="compositionally biased region" description="Low complexity" evidence="1">
    <location>
        <begin position="643"/>
        <end position="655"/>
    </location>
</feature>
<keyword evidence="3" id="KW-1185">Reference proteome</keyword>
<feature type="region of interest" description="Disordered" evidence="1">
    <location>
        <begin position="1"/>
        <end position="80"/>
    </location>
</feature>
<dbReference type="GeneID" id="37017190"/>
<feature type="compositionally biased region" description="Low complexity" evidence="1">
    <location>
        <begin position="735"/>
        <end position="748"/>
    </location>
</feature>
<evidence type="ECO:0000313" key="2">
    <source>
        <dbReference type="EMBL" id="PWN18668.1"/>
    </source>
</evidence>
<feature type="compositionally biased region" description="Pro residues" evidence="1">
    <location>
        <begin position="669"/>
        <end position="679"/>
    </location>
</feature>
<accession>A0A316U1E0</accession>
<feature type="compositionally biased region" description="Polar residues" evidence="1">
    <location>
        <begin position="104"/>
        <end position="122"/>
    </location>
</feature>
<feature type="region of interest" description="Disordered" evidence="1">
    <location>
        <begin position="185"/>
        <end position="227"/>
    </location>
</feature>
<evidence type="ECO:0000256" key="1">
    <source>
        <dbReference type="SAM" id="MobiDB-lite"/>
    </source>
</evidence>
<dbReference type="Proteomes" id="UP000245942">
    <property type="component" value="Unassembled WGS sequence"/>
</dbReference>
<feature type="region of interest" description="Disordered" evidence="1">
    <location>
        <begin position="244"/>
        <end position="272"/>
    </location>
</feature>
<protein>
    <submittedName>
        <fullName evidence="2">Uncharacterized protein</fullName>
    </submittedName>
</protein>
<reference evidence="2 3" key="1">
    <citation type="journal article" date="2018" name="Mol. Biol. Evol.">
        <title>Broad Genomic Sampling Reveals a Smut Pathogenic Ancestry of the Fungal Clade Ustilaginomycotina.</title>
        <authorList>
            <person name="Kijpornyongpan T."/>
            <person name="Mondo S.J."/>
            <person name="Barry K."/>
            <person name="Sandor L."/>
            <person name="Lee J."/>
            <person name="Lipzen A."/>
            <person name="Pangilinan J."/>
            <person name="LaButti K."/>
            <person name="Hainaut M."/>
            <person name="Henrissat B."/>
            <person name="Grigoriev I.V."/>
            <person name="Spatafora J.W."/>
            <person name="Aime M.C."/>
        </authorList>
    </citation>
    <scope>NUCLEOTIDE SEQUENCE [LARGE SCALE GENOMIC DNA]</scope>
    <source>
        <strain evidence="2 3">MCA 4718</strain>
    </source>
</reference>
<feature type="compositionally biased region" description="Polar residues" evidence="1">
    <location>
        <begin position="785"/>
        <end position="803"/>
    </location>
</feature>
<feature type="compositionally biased region" description="Polar residues" evidence="1">
    <location>
        <begin position="320"/>
        <end position="331"/>
    </location>
</feature>
<dbReference type="OrthoDB" id="3366517at2759"/>
<name>A0A316U1E0_9BASI</name>
<feature type="compositionally biased region" description="Polar residues" evidence="1">
    <location>
        <begin position="67"/>
        <end position="80"/>
    </location>
</feature>
<evidence type="ECO:0000313" key="3">
    <source>
        <dbReference type="Proteomes" id="UP000245942"/>
    </source>
</evidence>
<feature type="compositionally biased region" description="Polar residues" evidence="1">
    <location>
        <begin position="139"/>
        <end position="151"/>
    </location>
</feature>
<gene>
    <name evidence="2" type="ORF">BCV69DRAFT_69813</name>
</gene>
<dbReference type="RefSeq" id="XP_025345828.1">
    <property type="nucleotide sequence ID" value="XM_025495456.1"/>
</dbReference>
<feature type="compositionally biased region" description="Low complexity" evidence="1">
    <location>
        <begin position="123"/>
        <end position="133"/>
    </location>
</feature>
<feature type="compositionally biased region" description="Low complexity" evidence="1">
    <location>
        <begin position="1"/>
        <end position="25"/>
    </location>
</feature>
<feature type="compositionally biased region" description="Basic and acidic residues" evidence="1">
    <location>
        <begin position="291"/>
        <end position="307"/>
    </location>
</feature>
<proteinExistence type="predicted"/>
<sequence length="869" mass="91633">MRVRHPSSSPNSLPSLSSSASSQSQGESYKDFDSGMDRTSPADSSSSKENNEDAVRAAVHRLHQQIRKGSNAQMSITPSPSAAYINVVRPTAALPARSVARPMASQSVAEPASQNTPRRSTQATAPAVAAVMPAPTPGPSQLQPTPTQRLQSLPSAPPAPSAEPSLYAAVFGPQVASKLHEAIATSTPKTPPQDHINSFAFSTPRRNASSAITPSPSTSRSPYGRNGLTGLGVSARLHAISLLPQLGSPERARRGGPPVGTDPHNSPSRAQLQREELLAHAHPHQSWLLLGRDERSRSPSLDAREGHSGSAKRRRVDEANWSSSAHQQPLTPSRHGVLSNGHPATPLAKDLGLMSGVRSRQPSHSTPHRVRFSSPLQEPATNEETDRVAGVLYAISERNKREKAQSNATLGPAFSPTLTATTPTRKQEGRFADPSSITPRRARMANHGGSAIRRPSTPPNHDEGDDSSANLLLFLAGSPTAPENKRRMLGEDSSSGLTPGHSGGHLGATPSLLSSLDRKRSSASARKALFDDDEDGLARHRRLPAQSAGSPTPDRGARMLQPSPIISSLRDSKVFERGTGRGESRPTSDSPITPPHSNRLKPSQIPLAGDHLESGSSSSQPVETPPYTPFKPSHPNEQLSTVSRSPSPSRLSPSRVQMHTHARLLSGQPLPPPRTPSPAPSESAPRTPHTPNQHAAGGAGSFAYSEFVNVSPSPKPRSRATSERGVFVGRTPKLGSTFGSGSTSAFASNEHEEEMLLTPGPFSAATNSNGNGNGNGSATRRRPSATATGSPSLPITPLRSTGRSGDPKRRRLPSSSSNNALADQVMHSPSSSHRGGGGVGGEQQRIHTRSLVAHEPERGSPNVGLGLDM</sequence>
<feature type="compositionally biased region" description="Low complexity" evidence="1">
    <location>
        <begin position="208"/>
        <end position="222"/>
    </location>
</feature>
<dbReference type="AlphaFoldDB" id="A0A316U1E0"/>
<feature type="compositionally biased region" description="Basic and acidic residues" evidence="1">
    <location>
        <begin position="570"/>
        <end position="586"/>
    </location>
</feature>
<feature type="region of interest" description="Disordered" evidence="1">
    <location>
        <begin position="403"/>
        <end position="467"/>
    </location>
</feature>